<keyword evidence="2" id="KW-1185">Reference proteome</keyword>
<evidence type="ECO:0000313" key="3">
    <source>
        <dbReference type="RefSeq" id="XP_010476011.1"/>
    </source>
</evidence>
<keyword evidence="1" id="KW-1133">Transmembrane helix</keyword>
<dbReference type="Proteomes" id="UP000694864">
    <property type="component" value="Chromosome 2"/>
</dbReference>
<accession>A0ABM0WTP3</accession>
<organism evidence="2 3">
    <name type="scientific">Camelina sativa</name>
    <name type="common">False flax</name>
    <name type="synonym">Myagrum sativum</name>
    <dbReference type="NCBI Taxonomy" id="90675"/>
    <lineage>
        <taxon>Eukaryota</taxon>
        <taxon>Viridiplantae</taxon>
        <taxon>Streptophyta</taxon>
        <taxon>Embryophyta</taxon>
        <taxon>Tracheophyta</taxon>
        <taxon>Spermatophyta</taxon>
        <taxon>Magnoliopsida</taxon>
        <taxon>eudicotyledons</taxon>
        <taxon>Gunneridae</taxon>
        <taxon>Pentapetalae</taxon>
        <taxon>rosids</taxon>
        <taxon>malvids</taxon>
        <taxon>Brassicales</taxon>
        <taxon>Brassicaceae</taxon>
        <taxon>Camelineae</taxon>
        <taxon>Camelina</taxon>
    </lineage>
</organism>
<name>A0ABM0WTP3_CAMSA</name>
<reference evidence="3" key="2">
    <citation type="submission" date="2025-08" db="UniProtKB">
        <authorList>
            <consortium name="RefSeq"/>
        </authorList>
    </citation>
    <scope>IDENTIFICATION</scope>
    <source>
        <tissue evidence="3">Leaf</tissue>
    </source>
</reference>
<evidence type="ECO:0000256" key="1">
    <source>
        <dbReference type="SAM" id="Phobius"/>
    </source>
</evidence>
<protein>
    <submittedName>
        <fullName evidence="3">Uncharacterized protein LOC104755345</fullName>
    </submittedName>
</protein>
<keyword evidence="1" id="KW-0812">Transmembrane</keyword>
<evidence type="ECO:0000313" key="2">
    <source>
        <dbReference type="Proteomes" id="UP000694864"/>
    </source>
</evidence>
<sequence>MTVTKLLSFKTLEDDPSIHHDLTSAIGLPSHWFIALLDIKLMNFIFSFMALGNTFFCG</sequence>
<dbReference type="GeneID" id="104755345"/>
<dbReference type="RefSeq" id="XP_010476011.1">
    <property type="nucleotide sequence ID" value="XM_010477709.1"/>
</dbReference>
<reference evidence="2" key="1">
    <citation type="journal article" date="2014" name="Nat. Commun.">
        <title>The emerging biofuel crop Camelina sativa retains a highly undifferentiated hexaploid genome structure.</title>
        <authorList>
            <person name="Kagale S."/>
            <person name="Koh C."/>
            <person name="Nixon J."/>
            <person name="Bollina V."/>
            <person name="Clarke W.E."/>
            <person name="Tuteja R."/>
            <person name="Spillane C."/>
            <person name="Robinson S.J."/>
            <person name="Links M.G."/>
            <person name="Clarke C."/>
            <person name="Higgins E.E."/>
            <person name="Huebert T."/>
            <person name="Sharpe A.G."/>
            <person name="Parkin I.A."/>
        </authorList>
    </citation>
    <scope>NUCLEOTIDE SEQUENCE [LARGE SCALE GENOMIC DNA]</scope>
    <source>
        <strain evidence="2">cv. DH55</strain>
    </source>
</reference>
<gene>
    <name evidence="3" type="primary">LOC104755345</name>
</gene>
<keyword evidence="1" id="KW-0472">Membrane</keyword>
<feature type="transmembrane region" description="Helical" evidence="1">
    <location>
        <begin position="32"/>
        <end position="56"/>
    </location>
</feature>
<proteinExistence type="predicted"/>